<sequence>MMPPDSRVTHGWGASEIQRERKPSLTKRAKRMTTKPAATHCVLVTAVCWYASSVTAVPTHPIRNPLRFRSMPSTPTPLLASCPRCQLLSGFSPFLGAVACGDETKDSGAGDGELKQKSQRPRCW</sequence>
<comment type="caution">
    <text evidence="2">The sequence shown here is derived from an EMBL/GenBank/DDBJ whole genome shotgun (WGS) entry which is preliminary data.</text>
</comment>
<proteinExistence type="predicted"/>
<protein>
    <submittedName>
        <fullName evidence="2">Uncharacterized protein</fullName>
    </submittedName>
</protein>
<gene>
    <name evidence="2" type="ORF">Zm00014a_028577</name>
</gene>
<feature type="compositionally biased region" description="Basic and acidic residues" evidence="1">
    <location>
        <begin position="105"/>
        <end position="116"/>
    </location>
</feature>
<name>A0A3L6G6N9_MAIZE</name>
<accession>A0A3L6G6N9</accession>
<dbReference type="EMBL" id="NCVQ01000003">
    <property type="protein sequence ID" value="PWZ41160.1"/>
    <property type="molecule type" value="Genomic_DNA"/>
</dbReference>
<feature type="region of interest" description="Disordered" evidence="1">
    <location>
        <begin position="1"/>
        <end position="32"/>
    </location>
</feature>
<evidence type="ECO:0000256" key="1">
    <source>
        <dbReference type="SAM" id="MobiDB-lite"/>
    </source>
</evidence>
<organism evidence="2">
    <name type="scientific">Zea mays</name>
    <name type="common">Maize</name>
    <dbReference type="NCBI Taxonomy" id="4577"/>
    <lineage>
        <taxon>Eukaryota</taxon>
        <taxon>Viridiplantae</taxon>
        <taxon>Streptophyta</taxon>
        <taxon>Embryophyta</taxon>
        <taxon>Tracheophyta</taxon>
        <taxon>Spermatophyta</taxon>
        <taxon>Magnoliopsida</taxon>
        <taxon>Liliopsida</taxon>
        <taxon>Poales</taxon>
        <taxon>Poaceae</taxon>
        <taxon>PACMAD clade</taxon>
        <taxon>Panicoideae</taxon>
        <taxon>Andropogonodae</taxon>
        <taxon>Andropogoneae</taxon>
        <taxon>Tripsacinae</taxon>
        <taxon>Zea</taxon>
    </lineage>
</organism>
<dbReference type="AlphaFoldDB" id="A0A3L6G6N9"/>
<reference evidence="2" key="1">
    <citation type="journal article" date="2018" name="Nat. Genet.">
        <title>Extensive intraspecific gene order and gene structural variations between Mo17 and other maize genomes.</title>
        <authorList>
            <person name="Sun S."/>
            <person name="Zhou Y."/>
            <person name="Chen J."/>
            <person name="Shi J."/>
            <person name="Zhao H."/>
            <person name="Zhao H."/>
            <person name="Song W."/>
            <person name="Zhang M."/>
            <person name="Cui Y."/>
            <person name="Dong X."/>
            <person name="Liu H."/>
            <person name="Ma X."/>
            <person name="Jiao Y."/>
            <person name="Wang B."/>
            <person name="Wei X."/>
            <person name="Stein J.C."/>
            <person name="Glaubitz J.C."/>
            <person name="Lu F."/>
            <person name="Yu G."/>
            <person name="Liang C."/>
            <person name="Fengler K."/>
            <person name="Li B."/>
            <person name="Rafalski A."/>
            <person name="Schnable P.S."/>
            <person name="Ware D.H."/>
            <person name="Buckler E.S."/>
            <person name="Lai J."/>
        </authorList>
    </citation>
    <scope>NUCLEOTIDE SEQUENCE [LARGE SCALE GENOMIC DNA]</scope>
    <source>
        <tissue evidence="2">Seedling</tissue>
    </source>
</reference>
<feature type="region of interest" description="Disordered" evidence="1">
    <location>
        <begin position="105"/>
        <end position="124"/>
    </location>
</feature>
<evidence type="ECO:0000313" key="2">
    <source>
        <dbReference type="EMBL" id="PWZ41160.1"/>
    </source>
</evidence>
<dbReference type="Proteomes" id="UP000251960">
    <property type="component" value="Chromosome 2"/>
</dbReference>